<reference evidence="2 3" key="1">
    <citation type="submission" date="2021-03" db="EMBL/GenBank/DDBJ databases">
        <title>Complete Genome of Pseudoalteromonas viridis Strain BBR56, a new biocontrol bacterial candidate.</title>
        <authorList>
            <person name="Handayani D.P."/>
            <person name="Isnansetyo A."/>
            <person name="Istiqomah I."/>
            <person name="Jumina J."/>
        </authorList>
    </citation>
    <scope>NUCLEOTIDE SEQUENCE [LARGE SCALE GENOMIC DNA]</scope>
    <source>
        <strain evidence="2 3">BBR56</strain>
    </source>
</reference>
<evidence type="ECO:0000256" key="1">
    <source>
        <dbReference type="SAM" id="Phobius"/>
    </source>
</evidence>
<keyword evidence="3" id="KW-1185">Reference proteome</keyword>
<feature type="transmembrane region" description="Helical" evidence="1">
    <location>
        <begin position="69"/>
        <end position="88"/>
    </location>
</feature>
<accession>A0ABX7V1M7</accession>
<dbReference type="EMBL" id="CP072425">
    <property type="protein sequence ID" value="QTL34360.1"/>
    <property type="molecule type" value="Genomic_DNA"/>
</dbReference>
<evidence type="ECO:0008006" key="4">
    <source>
        <dbReference type="Google" id="ProtNLM"/>
    </source>
</evidence>
<evidence type="ECO:0000313" key="2">
    <source>
        <dbReference type="EMBL" id="QTL34360.1"/>
    </source>
</evidence>
<keyword evidence="1" id="KW-1133">Transmembrane helix</keyword>
<sequence>MKYLMMIPILGLVSIQAVTWFGVLPPVYISLCMSIGCVFVFLVGLFSAKSYENRSGVSLGEKILENLSIKPFLAGFMLVVYFFFNFFYSSSVGGNTKFEGGKYFALQEPSKEYYEITEAEYIQRQPHRLRAMTGHPLIFGIAGFVMFCASRSFMRNAKSDVSS</sequence>
<proteinExistence type="predicted"/>
<keyword evidence="1" id="KW-0812">Transmembrane</keyword>
<dbReference type="Proteomes" id="UP000665025">
    <property type="component" value="Chromosome 1"/>
</dbReference>
<name>A0ABX7V1M7_9GAMM</name>
<dbReference type="RefSeq" id="WP_209051469.1">
    <property type="nucleotide sequence ID" value="NZ_CP072425.1"/>
</dbReference>
<keyword evidence="1" id="KW-0472">Membrane</keyword>
<feature type="transmembrane region" description="Helical" evidence="1">
    <location>
        <begin position="137"/>
        <end position="154"/>
    </location>
</feature>
<feature type="transmembrane region" description="Helical" evidence="1">
    <location>
        <begin position="27"/>
        <end position="48"/>
    </location>
</feature>
<gene>
    <name evidence="2" type="ORF">J5X90_12415</name>
</gene>
<evidence type="ECO:0000313" key="3">
    <source>
        <dbReference type="Proteomes" id="UP000665025"/>
    </source>
</evidence>
<protein>
    <recommendedName>
        <fullName evidence="4">DUF4199 domain-containing protein</fullName>
    </recommendedName>
</protein>
<organism evidence="2 3">
    <name type="scientific">Pseudoalteromonas viridis</name>
    <dbReference type="NCBI Taxonomy" id="339617"/>
    <lineage>
        <taxon>Bacteria</taxon>
        <taxon>Pseudomonadati</taxon>
        <taxon>Pseudomonadota</taxon>
        <taxon>Gammaproteobacteria</taxon>
        <taxon>Alteromonadales</taxon>
        <taxon>Pseudoalteromonadaceae</taxon>
        <taxon>Pseudoalteromonas</taxon>
    </lineage>
</organism>